<dbReference type="GO" id="GO:0016139">
    <property type="term" value="P:glycoside catabolic process"/>
    <property type="evidence" value="ECO:0007669"/>
    <property type="project" value="TreeGrafter"/>
</dbReference>
<evidence type="ECO:0000256" key="4">
    <source>
        <dbReference type="RuleBase" id="RU361168"/>
    </source>
</evidence>
<dbReference type="PANTHER" id="PTHR11452">
    <property type="entry name" value="ALPHA-GALACTOSIDASE/ALPHA-N-ACETYLGALACTOSAMINIDASE"/>
    <property type="match status" value="1"/>
</dbReference>
<comment type="caution">
    <text evidence="6">The sequence shown here is derived from an EMBL/GenBank/DDBJ whole genome shotgun (WGS) entry which is preliminary data.</text>
</comment>
<evidence type="ECO:0000259" key="5">
    <source>
        <dbReference type="PROSITE" id="PS50853"/>
    </source>
</evidence>
<dbReference type="PANTHER" id="PTHR11452:SF83">
    <property type="entry name" value="ALPHA-GALACTOSIDASE"/>
    <property type="match status" value="1"/>
</dbReference>
<dbReference type="Pfam" id="PF00041">
    <property type="entry name" value="fn3"/>
    <property type="match status" value="1"/>
</dbReference>
<dbReference type="PROSITE" id="PS50853">
    <property type="entry name" value="FN3"/>
    <property type="match status" value="2"/>
</dbReference>
<comment type="similarity">
    <text evidence="1 4">Belongs to the glycosyl hydrolase 27 family.</text>
</comment>
<evidence type="ECO:0000256" key="2">
    <source>
        <dbReference type="ARBA" id="ARBA00022801"/>
    </source>
</evidence>
<dbReference type="InterPro" id="IPR013785">
    <property type="entry name" value="Aldolase_TIM"/>
</dbReference>
<dbReference type="InterPro" id="IPR017853">
    <property type="entry name" value="GH"/>
</dbReference>
<sequence>MKRFQHGIKALADYIHSKGLKFGIYEDFGTKTCAGYIGSEFYMQTDAQTFADWGADLVFFDHCYAAAKDMKYGKYIDIDNWKRLLGEPSSVDQISKFIWIKKAFCGSDPSGIKVTTKSARSIHVAWDTTKINCGYTIIGYRVYFNSLSPIKNYKDKDVLGATTDNVEIYPIVPGFSYNIFVKAVTANGIVSNPTSINYTHPSAHPSASPSNIHASVQGTTSLTITWDALGVLTKNGDIWGYQ</sequence>
<dbReference type="Proteomes" id="UP000683360">
    <property type="component" value="Unassembled WGS sequence"/>
</dbReference>
<protein>
    <recommendedName>
        <fullName evidence="4">Alpha-galactosidase</fullName>
        <ecNumber evidence="4">3.2.1.-</ecNumber>
    </recommendedName>
</protein>
<dbReference type="GO" id="GO:0009311">
    <property type="term" value="P:oligosaccharide metabolic process"/>
    <property type="evidence" value="ECO:0007669"/>
    <property type="project" value="TreeGrafter"/>
</dbReference>
<reference evidence="6" key="1">
    <citation type="submission" date="2021-03" db="EMBL/GenBank/DDBJ databases">
        <authorList>
            <person name="Bekaert M."/>
        </authorList>
    </citation>
    <scope>NUCLEOTIDE SEQUENCE</scope>
</reference>
<dbReference type="GO" id="GO:0005737">
    <property type="term" value="C:cytoplasm"/>
    <property type="evidence" value="ECO:0007669"/>
    <property type="project" value="TreeGrafter"/>
</dbReference>
<evidence type="ECO:0000313" key="7">
    <source>
        <dbReference type="Proteomes" id="UP000683360"/>
    </source>
</evidence>
<dbReference type="SMART" id="SM00060">
    <property type="entry name" value="FN3"/>
    <property type="match status" value="1"/>
</dbReference>
<dbReference type="SUPFAM" id="SSF49265">
    <property type="entry name" value="Fibronectin type III"/>
    <property type="match status" value="1"/>
</dbReference>
<accession>A0A8S3UGN6</accession>
<organism evidence="6 7">
    <name type="scientific">Mytilus edulis</name>
    <name type="common">Blue mussel</name>
    <dbReference type="NCBI Taxonomy" id="6550"/>
    <lineage>
        <taxon>Eukaryota</taxon>
        <taxon>Metazoa</taxon>
        <taxon>Spiralia</taxon>
        <taxon>Lophotrochozoa</taxon>
        <taxon>Mollusca</taxon>
        <taxon>Bivalvia</taxon>
        <taxon>Autobranchia</taxon>
        <taxon>Pteriomorphia</taxon>
        <taxon>Mytilida</taxon>
        <taxon>Mytiloidea</taxon>
        <taxon>Mytilidae</taxon>
        <taxon>Mytilinae</taxon>
        <taxon>Mytilus</taxon>
    </lineage>
</organism>
<dbReference type="EC" id="3.2.1.-" evidence="4"/>
<keyword evidence="4" id="KW-1015">Disulfide bond</keyword>
<name>A0A8S3UGN6_MYTED</name>
<keyword evidence="7" id="KW-1185">Reference proteome</keyword>
<gene>
    <name evidence="6" type="ORF">MEDL_53716</name>
</gene>
<dbReference type="InterPro" id="IPR002241">
    <property type="entry name" value="Glyco_hydro_27"/>
</dbReference>
<dbReference type="Gene3D" id="2.60.40.10">
    <property type="entry name" value="Immunoglobulins"/>
    <property type="match status" value="2"/>
</dbReference>
<proteinExistence type="inferred from homology"/>
<dbReference type="InterPro" id="IPR013783">
    <property type="entry name" value="Ig-like_fold"/>
</dbReference>
<evidence type="ECO:0000256" key="1">
    <source>
        <dbReference type="ARBA" id="ARBA00009743"/>
    </source>
</evidence>
<feature type="domain" description="Fibronectin type-III" evidence="5">
    <location>
        <begin position="208"/>
        <end position="242"/>
    </location>
</feature>
<comment type="subunit">
    <text evidence="4">Homodimer.</text>
</comment>
<dbReference type="GO" id="GO:0004557">
    <property type="term" value="F:alpha-galactosidase activity"/>
    <property type="evidence" value="ECO:0007669"/>
    <property type="project" value="TreeGrafter"/>
</dbReference>
<dbReference type="EMBL" id="CAJPWZ010002589">
    <property type="protein sequence ID" value="CAG2241453.1"/>
    <property type="molecule type" value="Genomic_DNA"/>
</dbReference>
<dbReference type="PRINTS" id="PR00740">
    <property type="entry name" value="GLHYDRLASE27"/>
</dbReference>
<keyword evidence="2 4" id="KW-0378">Hydrolase</keyword>
<dbReference type="Gene3D" id="3.20.20.70">
    <property type="entry name" value="Aldolase class I"/>
    <property type="match status" value="1"/>
</dbReference>
<feature type="domain" description="Fibronectin type-III" evidence="5">
    <location>
        <begin position="108"/>
        <end position="202"/>
    </location>
</feature>
<dbReference type="SUPFAM" id="SSF51445">
    <property type="entry name" value="(Trans)glycosidases"/>
    <property type="match status" value="1"/>
</dbReference>
<dbReference type="InterPro" id="IPR003961">
    <property type="entry name" value="FN3_dom"/>
</dbReference>
<dbReference type="OrthoDB" id="5795902at2759"/>
<keyword evidence="3 4" id="KW-0326">Glycosidase</keyword>
<dbReference type="AlphaFoldDB" id="A0A8S3UGN6"/>
<evidence type="ECO:0000256" key="3">
    <source>
        <dbReference type="ARBA" id="ARBA00023295"/>
    </source>
</evidence>
<dbReference type="InterPro" id="IPR036116">
    <property type="entry name" value="FN3_sf"/>
</dbReference>
<dbReference type="CDD" id="cd00063">
    <property type="entry name" value="FN3"/>
    <property type="match status" value="1"/>
</dbReference>
<evidence type="ECO:0000313" key="6">
    <source>
        <dbReference type="EMBL" id="CAG2241453.1"/>
    </source>
</evidence>
<dbReference type="Pfam" id="PF16499">
    <property type="entry name" value="Melibiase_2"/>
    <property type="match status" value="1"/>
</dbReference>